<reference evidence="1 2" key="1">
    <citation type="submission" date="2021-06" db="EMBL/GenBank/DDBJ databases">
        <title>Caerostris darwini draft genome.</title>
        <authorList>
            <person name="Kono N."/>
            <person name="Arakawa K."/>
        </authorList>
    </citation>
    <scope>NUCLEOTIDE SEQUENCE [LARGE SCALE GENOMIC DNA]</scope>
</reference>
<protein>
    <submittedName>
        <fullName evidence="1">Uncharacterized protein</fullName>
    </submittedName>
</protein>
<name>A0AAV4X062_9ARAC</name>
<keyword evidence="2" id="KW-1185">Reference proteome</keyword>
<gene>
    <name evidence="1" type="ORF">CDAR_368801</name>
</gene>
<organism evidence="1 2">
    <name type="scientific">Caerostris darwini</name>
    <dbReference type="NCBI Taxonomy" id="1538125"/>
    <lineage>
        <taxon>Eukaryota</taxon>
        <taxon>Metazoa</taxon>
        <taxon>Ecdysozoa</taxon>
        <taxon>Arthropoda</taxon>
        <taxon>Chelicerata</taxon>
        <taxon>Arachnida</taxon>
        <taxon>Araneae</taxon>
        <taxon>Araneomorphae</taxon>
        <taxon>Entelegynae</taxon>
        <taxon>Araneoidea</taxon>
        <taxon>Araneidae</taxon>
        <taxon>Caerostris</taxon>
    </lineage>
</organism>
<accession>A0AAV4X062</accession>
<dbReference type="AlphaFoldDB" id="A0AAV4X062"/>
<evidence type="ECO:0000313" key="2">
    <source>
        <dbReference type="Proteomes" id="UP001054837"/>
    </source>
</evidence>
<dbReference type="Proteomes" id="UP001054837">
    <property type="component" value="Unassembled WGS sequence"/>
</dbReference>
<dbReference type="EMBL" id="BPLQ01015435">
    <property type="protein sequence ID" value="GIY88018.1"/>
    <property type="molecule type" value="Genomic_DNA"/>
</dbReference>
<comment type="caution">
    <text evidence="1">The sequence shown here is derived from an EMBL/GenBank/DDBJ whole genome shotgun (WGS) entry which is preliminary data.</text>
</comment>
<evidence type="ECO:0000313" key="1">
    <source>
        <dbReference type="EMBL" id="GIY88018.1"/>
    </source>
</evidence>
<sequence>MIIQEARIANLHAGPPLLAYILKQSYWIVGAKILSRKIVNKCVVCCSRKVNFLTDDPAKVSEASGRDFGKGGTMSTYIPFNKEPSGGSLKRISELETWSS</sequence>
<proteinExistence type="predicted"/>